<dbReference type="HAMAP" id="MF_01023">
    <property type="entry name" value="HisC_aminotrans_2"/>
    <property type="match status" value="1"/>
</dbReference>
<evidence type="ECO:0000256" key="6">
    <source>
        <dbReference type="ARBA" id="ARBA00022605"/>
    </source>
</evidence>
<keyword evidence="6 11" id="KW-0028">Amino-acid biosynthesis</keyword>
<dbReference type="InterPro" id="IPR004839">
    <property type="entry name" value="Aminotransferase_I/II_large"/>
</dbReference>
<evidence type="ECO:0000256" key="7">
    <source>
        <dbReference type="ARBA" id="ARBA00022679"/>
    </source>
</evidence>
<dbReference type="InterPro" id="IPR015422">
    <property type="entry name" value="PyrdxlP-dep_Trfase_small"/>
</dbReference>
<comment type="pathway">
    <text evidence="2 11">Amino-acid biosynthesis; L-histidine biosynthesis; L-histidine from 5-phospho-alpha-D-ribose 1-diphosphate: step 7/9.</text>
</comment>
<dbReference type="Gene3D" id="3.40.640.10">
    <property type="entry name" value="Type I PLP-dependent aspartate aminotransferase-like (Major domain)"/>
    <property type="match status" value="1"/>
</dbReference>
<dbReference type="PANTHER" id="PTHR42885:SF2">
    <property type="entry name" value="HISTIDINOL-PHOSPHATE AMINOTRANSFERASE"/>
    <property type="match status" value="1"/>
</dbReference>
<keyword evidence="5 11" id="KW-0032">Aminotransferase</keyword>
<dbReference type="CDD" id="cd00609">
    <property type="entry name" value="AAT_like"/>
    <property type="match status" value="1"/>
</dbReference>
<dbReference type="PANTHER" id="PTHR42885">
    <property type="entry name" value="HISTIDINOL-PHOSPHATE AMINOTRANSFERASE-RELATED"/>
    <property type="match status" value="1"/>
</dbReference>
<dbReference type="STRING" id="360910.BAV3315"/>
<dbReference type="Pfam" id="PF00155">
    <property type="entry name" value="Aminotran_1_2"/>
    <property type="match status" value="1"/>
</dbReference>
<comment type="subunit">
    <text evidence="4 11">Homodimer.</text>
</comment>
<dbReference type="KEGG" id="bav:BAV3315"/>
<accession>Q2KTT5</accession>
<protein>
    <recommendedName>
        <fullName evidence="11">Histidinol-phosphate aminotransferase</fullName>
        <ecNumber evidence="11">2.6.1.9</ecNumber>
    </recommendedName>
    <alternativeName>
        <fullName evidence="11">Imidazole acetol-phosphate transaminase</fullName>
    </alternativeName>
</protein>
<dbReference type="GO" id="GO:0000105">
    <property type="term" value="P:L-histidine biosynthetic process"/>
    <property type="evidence" value="ECO:0007669"/>
    <property type="project" value="UniProtKB-UniRule"/>
</dbReference>
<dbReference type="NCBIfam" id="TIGR01141">
    <property type="entry name" value="hisC"/>
    <property type="match status" value="1"/>
</dbReference>
<evidence type="ECO:0000256" key="11">
    <source>
        <dbReference type="HAMAP-Rule" id="MF_01023"/>
    </source>
</evidence>
<evidence type="ECO:0000259" key="12">
    <source>
        <dbReference type="Pfam" id="PF00155"/>
    </source>
</evidence>
<dbReference type="GO" id="GO:0030170">
    <property type="term" value="F:pyridoxal phosphate binding"/>
    <property type="evidence" value="ECO:0007669"/>
    <property type="project" value="InterPro"/>
</dbReference>
<evidence type="ECO:0000313" key="13">
    <source>
        <dbReference type="EMBL" id="CAJ50925.1"/>
    </source>
</evidence>
<feature type="modified residue" description="N6-(pyridoxal phosphate)lysine" evidence="11">
    <location>
        <position position="220"/>
    </location>
</feature>
<dbReference type="Gene3D" id="3.90.1150.10">
    <property type="entry name" value="Aspartate Aminotransferase, domain 1"/>
    <property type="match status" value="1"/>
</dbReference>
<dbReference type="AlphaFoldDB" id="Q2KTT5"/>
<gene>
    <name evidence="11" type="primary">hisC</name>
    <name evidence="13" type="synonym">hisC3</name>
    <name evidence="13" type="ordered locus">BAV3315</name>
</gene>
<keyword evidence="14" id="KW-1185">Reference proteome</keyword>
<evidence type="ECO:0000256" key="10">
    <source>
        <dbReference type="ARBA" id="ARBA00047481"/>
    </source>
</evidence>
<dbReference type="RefSeq" id="WP_012418952.1">
    <property type="nucleotide sequence ID" value="NC_010645.1"/>
</dbReference>
<dbReference type="SUPFAM" id="SSF53383">
    <property type="entry name" value="PLP-dependent transferases"/>
    <property type="match status" value="1"/>
</dbReference>
<dbReference type="InterPro" id="IPR015424">
    <property type="entry name" value="PyrdxlP-dep_Trfase"/>
</dbReference>
<comment type="cofactor">
    <cofactor evidence="1 11">
        <name>pyridoxal 5'-phosphate</name>
        <dbReference type="ChEBI" id="CHEBI:597326"/>
    </cofactor>
</comment>
<name>Q2KTT5_BORA1</name>
<dbReference type="Proteomes" id="UP000001977">
    <property type="component" value="Chromosome"/>
</dbReference>
<dbReference type="EC" id="2.6.1.9" evidence="11"/>
<dbReference type="InterPro" id="IPR015421">
    <property type="entry name" value="PyrdxlP-dep_Trfase_major"/>
</dbReference>
<dbReference type="InterPro" id="IPR005861">
    <property type="entry name" value="HisP_aminotrans"/>
</dbReference>
<evidence type="ECO:0000256" key="4">
    <source>
        <dbReference type="ARBA" id="ARBA00011738"/>
    </source>
</evidence>
<feature type="domain" description="Aminotransferase class I/classII large" evidence="12">
    <location>
        <begin position="29"/>
        <end position="357"/>
    </location>
</feature>
<evidence type="ECO:0000313" key="14">
    <source>
        <dbReference type="Proteomes" id="UP000001977"/>
    </source>
</evidence>
<evidence type="ECO:0000256" key="9">
    <source>
        <dbReference type="ARBA" id="ARBA00023102"/>
    </source>
</evidence>
<sequence length="363" mass="39288">MSAAERIARTLRQDILAQSAYPVAASAADVIKLDAMECPYPLSERVRDAIAQAACETPLNRYPQADLSVLKAAVATAFEVPAEADLLFGNGSDELIHLLVQACCEPGDTVLSPWPSFVYFEMAARFDHARFVGVPLTTDLELDLPAMLAAIEEHQPKLVFLALPNNPTGGLWPNAAVQAIIQTAPGLVVIDEAYQPFAGHSWMPRVTQLPNVVIMRTVSKIGLAGLRFGYLAGLPDWISQIDKVRPPYNVDVLTQAVLLAVLREKAVLDEQAARLRADREPLARGLAALPDVRVYPSAGNFILVRFCGKLDGNAVHLALKTRKILVRNFSAAHPLLANCLRISIGTPEENAALLAALQDILSP</sequence>
<keyword evidence="9 11" id="KW-0368">Histidine biosynthesis</keyword>
<evidence type="ECO:0000256" key="3">
    <source>
        <dbReference type="ARBA" id="ARBA00007970"/>
    </source>
</evidence>
<dbReference type="EMBL" id="AM167904">
    <property type="protein sequence ID" value="CAJ50925.1"/>
    <property type="molecule type" value="Genomic_DNA"/>
</dbReference>
<keyword evidence="7 11" id="KW-0808">Transferase</keyword>
<evidence type="ECO:0000256" key="5">
    <source>
        <dbReference type="ARBA" id="ARBA00022576"/>
    </source>
</evidence>
<proteinExistence type="inferred from homology"/>
<organism evidence="13 14">
    <name type="scientific">Bordetella avium (strain 197N)</name>
    <dbReference type="NCBI Taxonomy" id="360910"/>
    <lineage>
        <taxon>Bacteria</taxon>
        <taxon>Pseudomonadati</taxon>
        <taxon>Pseudomonadota</taxon>
        <taxon>Betaproteobacteria</taxon>
        <taxon>Burkholderiales</taxon>
        <taxon>Alcaligenaceae</taxon>
        <taxon>Bordetella</taxon>
    </lineage>
</organism>
<dbReference type="eggNOG" id="COG0079">
    <property type="taxonomic scope" value="Bacteria"/>
</dbReference>
<comment type="catalytic activity">
    <reaction evidence="10 11">
        <text>L-histidinol phosphate + 2-oxoglutarate = 3-(imidazol-4-yl)-2-oxopropyl phosphate + L-glutamate</text>
        <dbReference type="Rhea" id="RHEA:23744"/>
        <dbReference type="ChEBI" id="CHEBI:16810"/>
        <dbReference type="ChEBI" id="CHEBI:29985"/>
        <dbReference type="ChEBI" id="CHEBI:57766"/>
        <dbReference type="ChEBI" id="CHEBI:57980"/>
        <dbReference type="EC" id="2.6.1.9"/>
    </reaction>
</comment>
<dbReference type="UniPathway" id="UPA00031">
    <property type="reaction ID" value="UER00012"/>
</dbReference>
<evidence type="ECO:0000256" key="2">
    <source>
        <dbReference type="ARBA" id="ARBA00005011"/>
    </source>
</evidence>
<evidence type="ECO:0000256" key="1">
    <source>
        <dbReference type="ARBA" id="ARBA00001933"/>
    </source>
</evidence>
<reference evidence="13 14" key="1">
    <citation type="journal article" date="2006" name="J. Bacteriol.">
        <title>Comparison of the genome sequence of the poultry pathogen Bordetella avium with those of B. bronchiseptica, B. pertussis, and B. parapertussis reveals extensive diversity in surface structures associated with host interaction.</title>
        <authorList>
            <person name="Sebaihia M."/>
            <person name="Preston A."/>
            <person name="Maskell D.J."/>
            <person name="Kuzmiak H."/>
            <person name="Connell T.D."/>
            <person name="King N.D."/>
            <person name="Orndorff P.E."/>
            <person name="Miyamoto D.M."/>
            <person name="Thomson N.R."/>
            <person name="Harris D."/>
            <person name="Goble A."/>
            <person name="Lord A."/>
            <person name="Murphy L."/>
            <person name="Quail M.A."/>
            <person name="Rutter S."/>
            <person name="Squares R."/>
            <person name="Squares S."/>
            <person name="Woodward J."/>
            <person name="Parkhill J."/>
            <person name="Temple L.M."/>
        </authorList>
    </citation>
    <scope>NUCLEOTIDE SEQUENCE [LARGE SCALE GENOMIC DNA]</scope>
    <source>
        <strain evidence="13 14">197N</strain>
    </source>
</reference>
<comment type="similarity">
    <text evidence="3 11">Belongs to the class-II pyridoxal-phosphate-dependent aminotransferase family. Histidinol-phosphate aminotransferase subfamily.</text>
</comment>
<evidence type="ECO:0000256" key="8">
    <source>
        <dbReference type="ARBA" id="ARBA00022898"/>
    </source>
</evidence>
<dbReference type="GO" id="GO:0004400">
    <property type="term" value="F:histidinol-phosphate transaminase activity"/>
    <property type="evidence" value="ECO:0007669"/>
    <property type="project" value="UniProtKB-UniRule"/>
</dbReference>
<keyword evidence="8 11" id="KW-0663">Pyridoxal phosphate</keyword>
<dbReference type="HOGENOM" id="CLU_017584_3_1_4"/>
<dbReference type="OrthoDB" id="9813612at2"/>